<sequence>HIQLKEYNNKRLQMAREKKTAIELHFNDRTNKNEPFLVSEMLDVEN</sequence>
<dbReference type="EMBL" id="CAJVPS010052235">
    <property type="protein sequence ID" value="CAG8770751.1"/>
    <property type="molecule type" value="Genomic_DNA"/>
</dbReference>
<protein>
    <submittedName>
        <fullName evidence="1">9361_t:CDS:1</fullName>
    </submittedName>
</protein>
<keyword evidence="2" id="KW-1185">Reference proteome</keyword>
<reference evidence="1" key="1">
    <citation type="submission" date="2021-06" db="EMBL/GenBank/DDBJ databases">
        <authorList>
            <person name="Kallberg Y."/>
            <person name="Tangrot J."/>
            <person name="Rosling A."/>
        </authorList>
    </citation>
    <scope>NUCLEOTIDE SEQUENCE</scope>
    <source>
        <strain evidence="1">FL130A</strain>
    </source>
</reference>
<accession>A0A9N9JA21</accession>
<feature type="non-terminal residue" evidence="1">
    <location>
        <position position="46"/>
    </location>
</feature>
<comment type="caution">
    <text evidence="1">The sequence shown here is derived from an EMBL/GenBank/DDBJ whole genome shotgun (WGS) entry which is preliminary data.</text>
</comment>
<evidence type="ECO:0000313" key="1">
    <source>
        <dbReference type="EMBL" id="CAG8770751.1"/>
    </source>
</evidence>
<proteinExistence type="predicted"/>
<evidence type="ECO:0000313" key="2">
    <source>
        <dbReference type="Proteomes" id="UP000789508"/>
    </source>
</evidence>
<feature type="non-terminal residue" evidence="1">
    <location>
        <position position="1"/>
    </location>
</feature>
<name>A0A9N9JA21_9GLOM</name>
<dbReference type="AlphaFoldDB" id="A0A9N9JA21"/>
<organism evidence="1 2">
    <name type="scientific">Ambispora leptoticha</name>
    <dbReference type="NCBI Taxonomy" id="144679"/>
    <lineage>
        <taxon>Eukaryota</taxon>
        <taxon>Fungi</taxon>
        <taxon>Fungi incertae sedis</taxon>
        <taxon>Mucoromycota</taxon>
        <taxon>Glomeromycotina</taxon>
        <taxon>Glomeromycetes</taxon>
        <taxon>Archaeosporales</taxon>
        <taxon>Ambisporaceae</taxon>
        <taxon>Ambispora</taxon>
    </lineage>
</organism>
<gene>
    <name evidence="1" type="ORF">ALEPTO_LOCUS14133</name>
</gene>
<dbReference type="Proteomes" id="UP000789508">
    <property type="component" value="Unassembled WGS sequence"/>
</dbReference>